<evidence type="ECO:0000313" key="4">
    <source>
        <dbReference type="EMBL" id="KKP54423.1"/>
    </source>
</evidence>
<evidence type="ECO:0000259" key="3">
    <source>
        <dbReference type="SMART" id="SM00854"/>
    </source>
</evidence>
<dbReference type="Proteomes" id="UP000034488">
    <property type="component" value="Unassembled WGS sequence"/>
</dbReference>
<reference evidence="4 5" key="1">
    <citation type="journal article" date="2015" name="Nature">
        <title>rRNA introns, odd ribosomes, and small enigmatic genomes across a large radiation of phyla.</title>
        <authorList>
            <person name="Brown C.T."/>
            <person name="Hug L.A."/>
            <person name="Thomas B.C."/>
            <person name="Sharon I."/>
            <person name="Castelle C.J."/>
            <person name="Singh A."/>
            <person name="Wilkins M.J."/>
            <person name="Williams K.H."/>
            <person name="Banfield J.F."/>
        </authorList>
    </citation>
    <scope>NUCLEOTIDE SEQUENCE [LARGE SCALE GENOMIC DNA]</scope>
</reference>
<keyword evidence="2" id="KW-0812">Transmembrane</keyword>
<proteinExistence type="inferred from homology"/>
<evidence type="ECO:0000256" key="2">
    <source>
        <dbReference type="SAM" id="Phobius"/>
    </source>
</evidence>
<dbReference type="InterPro" id="IPR019079">
    <property type="entry name" value="Capsule_synth_CapA"/>
</dbReference>
<dbReference type="Gene3D" id="3.60.21.10">
    <property type="match status" value="1"/>
</dbReference>
<feature type="domain" description="Capsule synthesis protein CapA" evidence="3">
    <location>
        <begin position="253"/>
        <end position="506"/>
    </location>
</feature>
<dbReference type="CDD" id="cd07381">
    <property type="entry name" value="MPP_CapA"/>
    <property type="match status" value="1"/>
</dbReference>
<dbReference type="AlphaFoldDB" id="A0A0G0ACY4"/>
<dbReference type="SUPFAM" id="SSF56300">
    <property type="entry name" value="Metallo-dependent phosphatases"/>
    <property type="match status" value="1"/>
</dbReference>
<sequence length="564" mass="63492">MLQSYTMKKKQSRNRKFPLLFLYIIIPFLTFFFYLITIGHIPPFAVLGIFVNVSPKVEYETFKVSFDDSVPSEIEKYIVSSVDDIALDGKKRFEFVEKGDYVIKYSKDVEVPVYAKEYIPVGHMYWVKGETSLEDLKSVKGIYVSSNEYEFANGYFPELVGSDITVVSAEDMAIKLKSSEEYIGFVTSNELSSDLKVLSWEDGYIFNDDGGSLKLRYALEGGKRNEFVKGILSRNIERKYGESVGMDLTNVAKINMSGVVAMSRGLASKMDSLKNYEYPARDLGEFLSDADLTHISNEVSFVEGCTGYTGMRFCSNPKYIETLKKSGVDIVELTGNHNNDYGSTNNANTIQVYNDLGWDHFGGGLDITDASKILYKEVKGSTIAFVGYNYYDTMLNTGAIASDTHAGANSYSVAKLERDIKIARENADVVIVTFQFQECYSYPDTDVIYPICYKPLSSPDQKGVFRKAIDFGANMVIGTQAHQPQTYEVYKDGLIFYGLGNLYFDQYRWIGTRQGIILSLYVKDGKLIQVKMTPTIMDRDLIPRVAGESDSNLLLNLLKSARTF</sequence>
<keyword evidence="2" id="KW-0472">Membrane</keyword>
<comment type="caution">
    <text evidence="4">The sequence shown here is derived from an EMBL/GenBank/DDBJ whole genome shotgun (WGS) entry which is preliminary data.</text>
</comment>
<dbReference type="InterPro" id="IPR052169">
    <property type="entry name" value="CW_Biosynth-Accessory"/>
</dbReference>
<dbReference type="SMART" id="SM00854">
    <property type="entry name" value="PGA_cap"/>
    <property type="match status" value="1"/>
</dbReference>
<protein>
    <recommendedName>
        <fullName evidence="3">Capsule synthesis protein CapA domain-containing protein</fullName>
    </recommendedName>
</protein>
<dbReference type="InterPro" id="IPR029052">
    <property type="entry name" value="Metallo-depent_PP-like"/>
</dbReference>
<feature type="transmembrane region" description="Helical" evidence="2">
    <location>
        <begin position="20"/>
        <end position="41"/>
    </location>
</feature>
<dbReference type="EMBL" id="LBPI01000018">
    <property type="protein sequence ID" value="KKP54423.1"/>
    <property type="molecule type" value="Genomic_DNA"/>
</dbReference>
<dbReference type="Pfam" id="PF09587">
    <property type="entry name" value="PGA_cap"/>
    <property type="match status" value="1"/>
</dbReference>
<name>A0A0G0ACY4_9BACT</name>
<accession>A0A0G0ACY4</accession>
<evidence type="ECO:0000313" key="5">
    <source>
        <dbReference type="Proteomes" id="UP000034488"/>
    </source>
</evidence>
<comment type="similarity">
    <text evidence="1">Belongs to the CapA family.</text>
</comment>
<organism evidence="4 5">
    <name type="scientific">candidate division WS6 bacterium GW2011_GWB1_33_6</name>
    <dbReference type="NCBI Taxonomy" id="1619088"/>
    <lineage>
        <taxon>Bacteria</taxon>
        <taxon>Candidatus Dojkabacteria</taxon>
    </lineage>
</organism>
<dbReference type="PANTHER" id="PTHR33393">
    <property type="entry name" value="POLYGLUTAMINE SYNTHESIS ACCESSORY PROTEIN RV0574C-RELATED"/>
    <property type="match status" value="1"/>
</dbReference>
<gene>
    <name evidence="4" type="ORF">UR47_C0018G0007</name>
</gene>
<dbReference type="PANTHER" id="PTHR33393:SF13">
    <property type="entry name" value="PGA BIOSYNTHESIS PROTEIN CAPA"/>
    <property type="match status" value="1"/>
</dbReference>
<evidence type="ECO:0000256" key="1">
    <source>
        <dbReference type="ARBA" id="ARBA00005662"/>
    </source>
</evidence>
<keyword evidence="2" id="KW-1133">Transmembrane helix</keyword>